<evidence type="ECO:0000256" key="2">
    <source>
        <dbReference type="ARBA" id="ARBA00023002"/>
    </source>
</evidence>
<keyword evidence="2 4" id="KW-0560">Oxidoreductase</keyword>
<evidence type="ECO:0000256" key="4">
    <source>
        <dbReference type="RuleBase" id="RU003719"/>
    </source>
</evidence>
<dbReference type="AlphaFoldDB" id="A0A1G7RZX5"/>
<accession>A0A1G7RZX5</accession>
<dbReference type="OrthoDB" id="9793626at2"/>
<name>A0A1G7RZX5_9HYPH</name>
<keyword evidence="1" id="KW-0521">NADP</keyword>
<sequence>MTDTPHILRSAKLFDKSNAELAERFTVDVVTEDRAETDRLLDRVGPFIRGFAVRKTIIDKAMIDRLPALEIISSYSAGTENIDTAYAREKGILVANTSHILAGEVANLALAQILSLTRNLVNADKFVRDGNWPTETFPLTRSLKGMKIGIVGFGHIGSEIAKRLDAMGARPAYTGPNRKPVDYPFYQNPLDLARATQMLVVTCPLTPETRGMIDAEVMAAIGSDGYLVNVARGPIVDERALIALLAQNGLAGAALDVFEDEPNVPAELIADRRVILTPHMASGTNETREFMGDAMVDALIEKLGAAPVPRSS</sequence>
<keyword evidence="3" id="KW-0520">NAD</keyword>
<feature type="domain" description="D-isomer specific 2-hydroxyacid dehydrogenase NAD-binding" evidence="6">
    <location>
        <begin position="110"/>
        <end position="281"/>
    </location>
</feature>
<keyword evidence="8" id="KW-1185">Reference proteome</keyword>
<dbReference type="InterPro" id="IPR006140">
    <property type="entry name" value="D-isomer_DH_NAD-bd"/>
</dbReference>
<dbReference type="InterPro" id="IPR050223">
    <property type="entry name" value="D-isomer_2-hydroxyacid_DH"/>
</dbReference>
<dbReference type="InterPro" id="IPR036291">
    <property type="entry name" value="NAD(P)-bd_dom_sf"/>
</dbReference>
<proteinExistence type="inferred from homology"/>
<dbReference type="EMBL" id="FNCS01000001">
    <property type="protein sequence ID" value="SDG16307.1"/>
    <property type="molecule type" value="Genomic_DNA"/>
</dbReference>
<feature type="domain" description="D-isomer specific 2-hydroxyacid dehydrogenase catalytic" evidence="5">
    <location>
        <begin position="20"/>
        <end position="301"/>
    </location>
</feature>
<dbReference type="CDD" id="cd12156">
    <property type="entry name" value="HPPR"/>
    <property type="match status" value="1"/>
</dbReference>
<dbReference type="Gene3D" id="3.40.50.720">
    <property type="entry name" value="NAD(P)-binding Rossmann-like Domain"/>
    <property type="match status" value="2"/>
</dbReference>
<dbReference type="Pfam" id="PF02826">
    <property type="entry name" value="2-Hacid_dh_C"/>
    <property type="match status" value="1"/>
</dbReference>
<gene>
    <name evidence="7" type="ORF">SAMN04487974_101225</name>
</gene>
<dbReference type="GO" id="GO:0005829">
    <property type="term" value="C:cytosol"/>
    <property type="evidence" value="ECO:0007669"/>
    <property type="project" value="TreeGrafter"/>
</dbReference>
<comment type="similarity">
    <text evidence="4">Belongs to the D-isomer specific 2-hydroxyacid dehydrogenase family.</text>
</comment>
<dbReference type="SUPFAM" id="SSF51735">
    <property type="entry name" value="NAD(P)-binding Rossmann-fold domains"/>
    <property type="match status" value="1"/>
</dbReference>
<dbReference type="FunFam" id="3.40.50.720:FF:000213">
    <property type="entry name" value="Putative 2-hydroxyacid dehydrogenase"/>
    <property type="match status" value="1"/>
</dbReference>
<evidence type="ECO:0000259" key="5">
    <source>
        <dbReference type="Pfam" id="PF00389"/>
    </source>
</evidence>
<dbReference type="PANTHER" id="PTHR10996:SF178">
    <property type="entry name" value="2-HYDROXYACID DEHYDROGENASE YGL185C-RELATED"/>
    <property type="match status" value="1"/>
</dbReference>
<dbReference type="Pfam" id="PF00389">
    <property type="entry name" value="2-Hacid_dh"/>
    <property type="match status" value="1"/>
</dbReference>
<evidence type="ECO:0000313" key="7">
    <source>
        <dbReference type="EMBL" id="SDG16307.1"/>
    </source>
</evidence>
<dbReference type="GO" id="GO:0030267">
    <property type="term" value="F:glyoxylate reductase (NADPH) activity"/>
    <property type="evidence" value="ECO:0007669"/>
    <property type="project" value="TreeGrafter"/>
</dbReference>
<dbReference type="RefSeq" id="WP_090591964.1">
    <property type="nucleotide sequence ID" value="NZ_FNCS01000001.1"/>
</dbReference>
<dbReference type="PANTHER" id="PTHR10996">
    <property type="entry name" value="2-HYDROXYACID DEHYDROGENASE-RELATED"/>
    <property type="match status" value="1"/>
</dbReference>
<dbReference type="GO" id="GO:0051287">
    <property type="term" value="F:NAD binding"/>
    <property type="evidence" value="ECO:0007669"/>
    <property type="project" value="InterPro"/>
</dbReference>
<evidence type="ECO:0000259" key="6">
    <source>
        <dbReference type="Pfam" id="PF02826"/>
    </source>
</evidence>
<protein>
    <submittedName>
        <fullName evidence="7">Lactate dehydrogenase</fullName>
    </submittedName>
</protein>
<evidence type="ECO:0000313" key="8">
    <source>
        <dbReference type="Proteomes" id="UP000199495"/>
    </source>
</evidence>
<dbReference type="GO" id="GO:0016618">
    <property type="term" value="F:hydroxypyruvate reductase [NAD(P)H] activity"/>
    <property type="evidence" value="ECO:0007669"/>
    <property type="project" value="TreeGrafter"/>
</dbReference>
<reference evidence="7 8" key="1">
    <citation type="submission" date="2016-10" db="EMBL/GenBank/DDBJ databases">
        <authorList>
            <person name="de Groot N.N."/>
        </authorList>
    </citation>
    <scope>NUCLEOTIDE SEQUENCE [LARGE SCALE GENOMIC DNA]</scope>
    <source>
        <strain evidence="7 8">CGMCC 1.10267</strain>
    </source>
</reference>
<dbReference type="Proteomes" id="UP000199495">
    <property type="component" value="Unassembled WGS sequence"/>
</dbReference>
<organism evidence="7 8">
    <name type="scientific">Pelagibacterium luteolum</name>
    <dbReference type="NCBI Taxonomy" id="440168"/>
    <lineage>
        <taxon>Bacteria</taxon>
        <taxon>Pseudomonadati</taxon>
        <taxon>Pseudomonadota</taxon>
        <taxon>Alphaproteobacteria</taxon>
        <taxon>Hyphomicrobiales</taxon>
        <taxon>Devosiaceae</taxon>
        <taxon>Pelagibacterium</taxon>
    </lineage>
</organism>
<evidence type="ECO:0000256" key="3">
    <source>
        <dbReference type="ARBA" id="ARBA00023027"/>
    </source>
</evidence>
<evidence type="ECO:0000256" key="1">
    <source>
        <dbReference type="ARBA" id="ARBA00022857"/>
    </source>
</evidence>
<dbReference type="SUPFAM" id="SSF52283">
    <property type="entry name" value="Formate/glycerate dehydrogenase catalytic domain-like"/>
    <property type="match status" value="1"/>
</dbReference>
<dbReference type="STRING" id="440168.SAMN04487974_101225"/>
<dbReference type="InterPro" id="IPR006139">
    <property type="entry name" value="D-isomer_2_OHA_DH_cat_dom"/>
</dbReference>